<feature type="compositionally biased region" description="Basic residues" evidence="1">
    <location>
        <begin position="1"/>
        <end position="16"/>
    </location>
</feature>
<dbReference type="Proteomes" id="UP001187192">
    <property type="component" value="Unassembled WGS sequence"/>
</dbReference>
<accession>A0AA87YXF9</accession>
<dbReference type="AlphaFoldDB" id="A0AA87YXF9"/>
<keyword evidence="3" id="KW-1185">Reference proteome</keyword>
<gene>
    <name evidence="2" type="ORF">TIFTF001_000445</name>
</gene>
<evidence type="ECO:0000256" key="1">
    <source>
        <dbReference type="SAM" id="MobiDB-lite"/>
    </source>
</evidence>
<reference evidence="2" key="1">
    <citation type="submission" date="2023-07" db="EMBL/GenBank/DDBJ databases">
        <title>draft genome sequence of fig (Ficus carica).</title>
        <authorList>
            <person name="Takahashi T."/>
            <person name="Nishimura K."/>
        </authorList>
    </citation>
    <scope>NUCLEOTIDE SEQUENCE</scope>
</reference>
<organism evidence="2 3">
    <name type="scientific">Ficus carica</name>
    <name type="common">Common fig</name>
    <dbReference type="NCBI Taxonomy" id="3494"/>
    <lineage>
        <taxon>Eukaryota</taxon>
        <taxon>Viridiplantae</taxon>
        <taxon>Streptophyta</taxon>
        <taxon>Embryophyta</taxon>
        <taxon>Tracheophyta</taxon>
        <taxon>Spermatophyta</taxon>
        <taxon>Magnoliopsida</taxon>
        <taxon>eudicotyledons</taxon>
        <taxon>Gunneridae</taxon>
        <taxon>Pentapetalae</taxon>
        <taxon>rosids</taxon>
        <taxon>fabids</taxon>
        <taxon>Rosales</taxon>
        <taxon>Moraceae</taxon>
        <taxon>Ficeae</taxon>
        <taxon>Ficus</taxon>
    </lineage>
</organism>
<name>A0AA87YXF9_FICCA</name>
<sequence length="98" mass="10277">MAPKAKKEKPAKKRPAEKKNSAVAEKVPAANLPTEAGAASAAVAGYEISHRHLLTLYSGISNRLKTDLVSESTGLCNTLNVESAPNGKILVDDPCHKG</sequence>
<dbReference type="EMBL" id="BTGU01000001">
    <property type="protein sequence ID" value="GMN24167.1"/>
    <property type="molecule type" value="Genomic_DNA"/>
</dbReference>
<comment type="caution">
    <text evidence="2">The sequence shown here is derived from an EMBL/GenBank/DDBJ whole genome shotgun (WGS) entry which is preliminary data.</text>
</comment>
<feature type="region of interest" description="Disordered" evidence="1">
    <location>
        <begin position="1"/>
        <end position="24"/>
    </location>
</feature>
<evidence type="ECO:0000313" key="2">
    <source>
        <dbReference type="EMBL" id="GMN24167.1"/>
    </source>
</evidence>
<proteinExistence type="predicted"/>
<protein>
    <submittedName>
        <fullName evidence="2">Uncharacterized protein</fullName>
    </submittedName>
</protein>
<evidence type="ECO:0000313" key="3">
    <source>
        <dbReference type="Proteomes" id="UP001187192"/>
    </source>
</evidence>